<dbReference type="GO" id="GO:0050568">
    <property type="term" value="F:protein-glutamine glutaminase activity"/>
    <property type="evidence" value="ECO:0007669"/>
    <property type="project" value="UniProtKB-EC"/>
</dbReference>
<organism evidence="3 4">
    <name type="scientific">Sporomusa acidovorans (strain ATCC 49682 / DSM 3132 / Mol)</name>
    <dbReference type="NCBI Taxonomy" id="1123286"/>
    <lineage>
        <taxon>Bacteria</taxon>
        <taxon>Bacillati</taxon>
        <taxon>Bacillota</taxon>
        <taxon>Negativicutes</taxon>
        <taxon>Selenomonadales</taxon>
        <taxon>Sporomusaceae</taxon>
        <taxon>Sporomusa</taxon>
    </lineage>
</organism>
<keyword evidence="4" id="KW-1185">Reference proteome</keyword>
<dbReference type="SUPFAM" id="SSF52540">
    <property type="entry name" value="P-loop containing nucleoside triphosphate hydrolases"/>
    <property type="match status" value="1"/>
</dbReference>
<feature type="domain" description="Response regulatory" evidence="2">
    <location>
        <begin position="6"/>
        <end position="122"/>
    </location>
</feature>
<dbReference type="Gene3D" id="3.40.50.2300">
    <property type="match status" value="1"/>
</dbReference>
<dbReference type="InterPro" id="IPR011006">
    <property type="entry name" value="CheY-like_superfamily"/>
</dbReference>
<dbReference type="PANTHER" id="PTHR43384">
    <property type="entry name" value="SEPTUM SITE-DETERMINING PROTEIN MIND HOMOLOG, CHLOROPLASTIC-RELATED"/>
    <property type="match status" value="1"/>
</dbReference>
<name>A0ABZ3IWH8_SPOA4</name>
<dbReference type="InterPro" id="IPR027417">
    <property type="entry name" value="P-loop_NTPase"/>
</dbReference>
<evidence type="ECO:0000313" key="4">
    <source>
        <dbReference type="Proteomes" id="UP000216052"/>
    </source>
</evidence>
<dbReference type="EC" id="3.5.1.44" evidence="3"/>
<dbReference type="Proteomes" id="UP000216052">
    <property type="component" value="Chromosome"/>
</dbReference>
<sequence length="405" mass="43764">MSEKIKIFIADDIAATRENVCKLLAFESDMVVVGQAESGAEAVAKVRTMHPDVVLMDINMPGMDGIAATEQIAAEVPGACILIMSVQGEQEYLRRAMVAGAKDYLIKPFSGDELIQAIKQGFANEKKRRNVLKFEPKQEVRGKVVTVFSTKGGIGKTTIATNLAVALAEKTGTQVGIVDADLQFGDVALFLNLVPRATIADLVRDIDNLDAHVLEGYLAQFRNSVKLLPAPVRPEQAETVTAGHLSTILKTMRSSFNYTIIDTAPTFSDSMLAVLDASDIILVVAALDLPTIKNVKLCLEIMESLNYGQDKVKVVLNRADTDADINLGDVEASLRYKFSAAIPSDGKIVVASVNKGVPFVVSHPAAPVAHSLFELARLVADSDWQPQEQKQLVTGVVGRFKRLFG</sequence>
<accession>A0ABZ3IWH8</accession>
<dbReference type="InterPro" id="IPR050625">
    <property type="entry name" value="ParA/MinD_ATPase"/>
</dbReference>
<dbReference type="SUPFAM" id="SSF52172">
    <property type="entry name" value="CheY-like"/>
    <property type="match status" value="1"/>
</dbReference>
<keyword evidence="1" id="KW-0597">Phosphoprotein</keyword>
<feature type="modified residue" description="4-aspartylphosphate" evidence="1">
    <location>
        <position position="57"/>
    </location>
</feature>
<evidence type="ECO:0000313" key="3">
    <source>
        <dbReference type="EMBL" id="XFO70228.1"/>
    </source>
</evidence>
<dbReference type="Pfam" id="PF00072">
    <property type="entry name" value="Response_reg"/>
    <property type="match status" value="1"/>
</dbReference>
<dbReference type="SMART" id="SM00448">
    <property type="entry name" value="REC"/>
    <property type="match status" value="1"/>
</dbReference>
<dbReference type="PROSITE" id="PS50110">
    <property type="entry name" value="RESPONSE_REGULATORY"/>
    <property type="match status" value="1"/>
</dbReference>
<dbReference type="CDD" id="cd17535">
    <property type="entry name" value="REC_NarL-like"/>
    <property type="match status" value="1"/>
</dbReference>
<dbReference type="InterPro" id="IPR001789">
    <property type="entry name" value="Sig_transdc_resp-reg_receiver"/>
</dbReference>
<dbReference type="InterPro" id="IPR058245">
    <property type="entry name" value="NreC/VraR/RcsB-like_REC"/>
</dbReference>
<evidence type="ECO:0000259" key="2">
    <source>
        <dbReference type="PROSITE" id="PS50110"/>
    </source>
</evidence>
<dbReference type="Pfam" id="PF13614">
    <property type="entry name" value="AAA_31"/>
    <property type="match status" value="1"/>
</dbReference>
<keyword evidence="3" id="KW-0378">Hydrolase</keyword>
<proteinExistence type="predicted"/>
<reference evidence="3" key="1">
    <citation type="submission" date="2024-05" db="EMBL/GenBank/DDBJ databases">
        <title>Isolation and characterization of Sporomusa carbonis sp. nov., a carboxydotrophic hydrogenogen in the genus of Sporomusa isolated from a charcoal burning pile.</title>
        <authorList>
            <person name="Boeer T."/>
            <person name="Rosenbaum F."/>
            <person name="Eysell L."/>
            <person name="Mueller V."/>
            <person name="Daniel R."/>
            <person name="Poehlein A."/>
        </authorList>
    </citation>
    <scope>NUCLEOTIDE SEQUENCE [LARGE SCALE GENOMIC DNA]</scope>
    <source>
        <strain evidence="3">DSM 3132</strain>
    </source>
</reference>
<gene>
    <name evidence="3" type="primary">cheB_1</name>
    <name evidence="3" type="ORF">SPACI_002160</name>
</gene>
<protein>
    <submittedName>
        <fullName evidence="3">Protein-glutamate methylesterase/protein-glutamine glutaminase</fullName>
        <ecNumber evidence="3">3.5.1.44</ecNumber>
    </submittedName>
</protein>
<dbReference type="EMBL" id="CP155571">
    <property type="protein sequence ID" value="XFO70228.1"/>
    <property type="molecule type" value="Genomic_DNA"/>
</dbReference>
<dbReference type="PANTHER" id="PTHR43384:SF13">
    <property type="entry name" value="SLR0110 PROTEIN"/>
    <property type="match status" value="1"/>
</dbReference>
<dbReference type="Gene3D" id="3.40.50.300">
    <property type="entry name" value="P-loop containing nucleotide triphosphate hydrolases"/>
    <property type="match status" value="1"/>
</dbReference>
<evidence type="ECO:0000256" key="1">
    <source>
        <dbReference type="PROSITE-ProRule" id="PRU00169"/>
    </source>
</evidence>
<dbReference type="RefSeq" id="WP_093796153.1">
    <property type="nucleotide sequence ID" value="NZ_CP155571.1"/>
</dbReference>
<dbReference type="InterPro" id="IPR025669">
    <property type="entry name" value="AAA_dom"/>
</dbReference>